<accession>A0ABQ2VHD0</accession>
<dbReference type="Gene3D" id="3.90.25.10">
    <property type="entry name" value="UDP-galactose 4-epimerase, domain 1"/>
    <property type="match status" value="1"/>
</dbReference>
<evidence type="ECO:0000259" key="1">
    <source>
        <dbReference type="Pfam" id="PF13460"/>
    </source>
</evidence>
<dbReference type="InterPro" id="IPR016040">
    <property type="entry name" value="NAD(P)-bd_dom"/>
</dbReference>
<dbReference type="PANTHER" id="PTHR47129">
    <property type="entry name" value="QUINONE OXIDOREDUCTASE 2"/>
    <property type="match status" value="1"/>
</dbReference>
<dbReference type="PANTHER" id="PTHR47129:SF1">
    <property type="entry name" value="NMRA-LIKE DOMAIN-CONTAINING PROTEIN"/>
    <property type="match status" value="1"/>
</dbReference>
<organism evidence="2 3">
    <name type="scientific">Lentzea flava</name>
    <dbReference type="NCBI Taxonomy" id="103732"/>
    <lineage>
        <taxon>Bacteria</taxon>
        <taxon>Bacillati</taxon>
        <taxon>Actinomycetota</taxon>
        <taxon>Actinomycetes</taxon>
        <taxon>Pseudonocardiales</taxon>
        <taxon>Pseudonocardiaceae</taxon>
        <taxon>Lentzea</taxon>
    </lineage>
</organism>
<dbReference type="InterPro" id="IPR036291">
    <property type="entry name" value="NAD(P)-bd_dom_sf"/>
</dbReference>
<feature type="domain" description="NAD(P)-binding" evidence="1">
    <location>
        <begin position="14"/>
        <end position="192"/>
    </location>
</feature>
<dbReference type="InterPro" id="IPR052718">
    <property type="entry name" value="NmrA-type_oxidoreductase"/>
</dbReference>
<sequence length="293" mass="30619">MVTTDWVGMIGITGASGALGRATAEVVLRSVEPREVVLVTRRPAALDELAALGAHVRHADFDEPHTVKAAFAGVERLLLISTDNVGSRLDQHRAAIDAAVVAGVSYVAYTSVPAPVTDNPAVVVADHALTERALVESGLAWTMLRNHLYAHLQLQGIQNAAATGKLFTNIGDGAAAFVTRDDCAAAAAAVLTRRGHENTALEISGPEAVGARQLVDLAQEIRGDSVELVHVDDEDLAAGLLAAGLPEPAVQLVTSFGAATRGGFLEHVTTAVRDLTRREPARFADVVRALSAV</sequence>
<comment type="caution">
    <text evidence="2">The sequence shown here is derived from an EMBL/GenBank/DDBJ whole genome shotgun (WGS) entry which is preliminary data.</text>
</comment>
<dbReference type="Pfam" id="PF13460">
    <property type="entry name" value="NAD_binding_10"/>
    <property type="match status" value="1"/>
</dbReference>
<evidence type="ECO:0000313" key="2">
    <source>
        <dbReference type="EMBL" id="GGU87108.1"/>
    </source>
</evidence>
<dbReference type="SUPFAM" id="SSF51735">
    <property type="entry name" value="NAD(P)-binding Rossmann-fold domains"/>
    <property type="match status" value="1"/>
</dbReference>
<dbReference type="Gene3D" id="3.40.50.720">
    <property type="entry name" value="NAD(P)-binding Rossmann-like Domain"/>
    <property type="match status" value="1"/>
</dbReference>
<gene>
    <name evidence="2" type="ORF">GCM10010178_91220</name>
</gene>
<dbReference type="Proteomes" id="UP000649573">
    <property type="component" value="Unassembled WGS sequence"/>
</dbReference>
<reference evidence="3" key="1">
    <citation type="journal article" date="2019" name="Int. J. Syst. Evol. Microbiol.">
        <title>The Global Catalogue of Microorganisms (GCM) 10K type strain sequencing project: providing services to taxonomists for standard genome sequencing and annotation.</title>
        <authorList>
            <consortium name="The Broad Institute Genomics Platform"/>
            <consortium name="The Broad Institute Genome Sequencing Center for Infectious Disease"/>
            <person name="Wu L."/>
            <person name="Ma J."/>
        </authorList>
    </citation>
    <scope>NUCLEOTIDE SEQUENCE [LARGE SCALE GENOMIC DNA]</scope>
    <source>
        <strain evidence="3">JCM 3296</strain>
    </source>
</reference>
<proteinExistence type="predicted"/>
<dbReference type="EMBL" id="BMRE01000110">
    <property type="protein sequence ID" value="GGU87108.1"/>
    <property type="molecule type" value="Genomic_DNA"/>
</dbReference>
<keyword evidence="3" id="KW-1185">Reference proteome</keyword>
<name>A0ABQ2VHD0_9PSEU</name>
<protein>
    <submittedName>
        <fullName evidence="2">NAD(P)-dependent oxidoreductase</fullName>
    </submittedName>
</protein>
<evidence type="ECO:0000313" key="3">
    <source>
        <dbReference type="Proteomes" id="UP000649573"/>
    </source>
</evidence>